<dbReference type="SUPFAM" id="SSF55781">
    <property type="entry name" value="GAF domain-like"/>
    <property type="match status" value="1"/>
</dbReference>
<evidence type="ECO:0000259" key="4">
    <source>
        <dbReference type="PROSITE" id="PS50109"/>
    </source>
</evidence>
<dbReference type="PROSITE" id="PS50109">
    <property type="entry name" value="HIS_KIN"/>
    <property type="match status" value="1"/>
</dbReference>
<dbReference type="SUPFAM" id="SSF47384">
    <property type="entry name" value="Homodimeric domain of signal transducing histidine kinase"/>
    <property type="match status" value="1"/>
</dbReference>
<dbReference type="RefSeq" id="WP_386127210.1">
    <property type="nucleotide sequence ID" value="NZ_JBHTJL010000003.1"/>
</dbReference>
<evidence type="ECO:0000256" key="2">
    <source>
        <dbReference type="ARBA" id="ARBA00012438"/>
    </source>
</evidence>
<dbReference type="InterPro" id="IPR003018">
    <property type="entry name" value="GAF"/>
</dbReference>
<organism evidence="5 6">
    <name type="scientific">Winogradskyella litorisediminis</name>
    <dbReference type="NCBI Taxonomy" id="1156618"/>
    <lineage>
        <taxon>Bacteria</taxon>
        <taxon>Pseudomonadati</taxon>
        <taxon>Bacteroidota</taxon>
        <taxon>Flavobacteriia</taxon>
        <taxon>Flavobacteriales</taxon>
        <taxon>Flavobacteriaceae</taxon>
        <taxon>Winogradskyella</taxon>
    </lineage>
</organism>
<dbReference type="EMBL" id="JBHTJL010000003">
    <property type="protein sequence ID" value="MFD1061885.1"/>
    <property type="molecule type" value="Genomic_DNA"/>
</dbReference>
<dbReference type="Pfam" id="PF01590">
    <property type="entry name" value="GAF"/>
    <property type="match status" value="1"/>
</dbReference>
<dbReference type="PANTHER" id="PTHR43102">
    <property type="entry name" value="SLR1143 PROTEIN"/>
    <property type="match status" value="1"/>
</dbReference>
<dbReference type="InterPro" id="IPR036890">
    <property type="entry name" value="HATPase_C_sf"/>
</dbReference>
<dbReference type="PRINTS" id="PR00344">
    <property type="entry name" value="BCTRLSENSOR"/>
</dbReference>
<dbReference type="CDD" id="cd00082">
    <property type="entry name" value="HisKA"/>
    <property type="match status" value="1"/>
</dbReference>
<dbReference type="Gene3D" id="1.10.287.130">
    <property type="match status" value="1"/>
</dbReference>
<dbReference type="InterPro" id="IPR003594">
    <property type="entry name" value="HATPase_dom"/>
</dbReference>
<evidence type="ECO:0000313" key="5">
    <source>
        <dbReference type="EMBL" id="MFD1061885.1"/>
    </source>
</evidence>
<dbReference type="PANTHER" id="PTHR43102:SF2">
    <property type="entry name" value="GAF DOMAIN-CONTAINING PROTEIN"/>
    <property type="match status" value="1"/>
</dbReference>
<evidence type="ECO:0000256" key="1">
    <source>
        <dbReference type="ARBA" id="ARBA00000085"/>
    </source>
</evidence>
<keyword evidence="5" id="KW-0067">ATP-binding</keyword>
<dbReference type="SUPFAM" id="SSF55874">
    <property type="entry name" value="ATPase domain of HSP90 chaperone/DNA topoisomerase II/histidine kinase"/>
    <property type="match status" value="1"/>
</dbReference>
<dbReference type="Gene3D" id="3.30.565.10">
    <property type="entry name" value="Histidine kinase-like ATPase, C-terminal domain"/>
    <property type="match status" value="1"/>
</dbReference>
<proteinExistence type="predicted"/>
<keyword evidence="5" id="KW-0547">Nucleotide-binding</keyword>
<accession>A0ABW3N5S1</accession>
<dbReference type="SMART" id="SM00065">
    <property type="entry name" value="GAF"/>
    <property type="match status" value="1"/>
</dbReference>
<name>A0ABW3N5S1_9FLAO</name>
<comment type="catalytic activity">
    <reaction evidence="1">
        <text>ATP + protein L-histidine = ADP + protein N-phospho-L-histidine.</text>
        <dbReference type="EC" id="2.7.13.3"/>
    </reaction>
</comment>
<protein>
    <recommendedName>
        <fullName evidence="2">histidine kinase</fullName>
        <ecNumber evidence="2">2.7.13.3</ecNumber>
    </recommendedName>
</protein>
<dbReference type="Proteomes" id="UP001597013">
    <property type="component" value="Unassembled WGS sequence"/>
</dbReference>
<dbReference type="InterPro" id="IPR004358">
    <property type="entry name" value="Sig_transdc_His_kin-like_C"/>
</dbReference>
<sequence length="398" mass="45134">MIVPKLHKNENERLKAVQSYDLLDTLPESDFDDITKLISTICEVPISLITLLDADRNFIKSHFGIELNESPRDISFCGHAILSDKDIFIIEDARESELFKNNPLLEDLKAIFYAGVPLKNPEGYPLGTLCVYDHKPRKLTLNQIETLKIVARQVMNLFELRRKNKLLESATEQLTVQNKFLEKFSGQVSHDLKSPIANISSLTEFVKNENSDVLSQETLEYLDSISESTESLRKYIDGALLHYKASTNLDTNLEDTTLKIIYDEISAIQNLKKKNFNLLNDANLIRINKSALMQILFNLVENAYKYNNNATPRVDLGFKESETHYHFIVKDNGMGISKVDKDKIFDLFKVANPKDIFGKTGTGIGLFTVKTIIQKLGGDIDVESEVNVGTTFNFSIKK</sequence>
<reference evidence="6" key="1">
    <citation type="journal article" date="2019" name="Int. J. Syst. Evol. Microbiol.">
        <title>The Global Catalogue of Microorganisms (GCM) 10K type strain sequencing project: providing services to taxonomists for standard genome sequencing and annotation.</title>
        <authorList>
            <consortium name="The Broad Institute Genomics Platform"/>
            <consortium name="The Broad Institute Genome Sequencing Center for Infectious Disease"/>
            <person name="Wu L."/>
            <person name="Ma J."/>
        </authorList>
    </citation>
    <scope>NUCLEOTIDE SEQUENCE [LARGE SCALE GENOMIC DNA]</scope>
    <source>
        <strain evidence="6">CCUG 62215</strain>
    </source>
</reference>
<dbReference type="InterPro" id="IPR003661">
    <property type="entry name" value="HisK_dim/P_dom"/>
</dbReference>
<keyword evidence="3" id="KW-0597">Phosphoprotein</keyword>
<dbReference type="SMART" id="SM00387">
    <property type="entry name" value="HATPase_c"/>
    <property type="match status" value="1"/>
</dbReference>
<keyword evidence="6" id="KW-1185">Reference proteome</keyword>
<dbReference type="InterPro" id="IPR036097">
    <property type="entry name" value="HisK_dim/P_sf"/>
</dbReference>
<dbReference type="InterPro" id="IPR005467">
    <property type="entry name" value="His_kinase_dom"/>
</dbReference>
<gene>
    <name evidence="5" type="ORF">ACFQ1Q_01405</name>
</gene>
<dbReference type="InterPro" id="IPR029016">
    <property type="entry name" value="GAF-like_dom_sf"/>
</dbReference>
<dbReference type="EC" id="2.7.13.3" evidence="2"/>
<dbReference type="SMART" id="SM00388">
    <property type="entry name" value="HisKA"/>
    <property type="match status" value="1"/>
</dbReference>
<dbReference type="GO" id="GO:0005524">
    <property type="term" value="F:ATP binding"/>
    <property type="evidence" value="ECO:0007669"/>
    <property type="project" value="UniProtKB-KW"/>
</dbReference>
<dbReference type="Pfam" id="PF02518">
    <property type="entry name" value="HATPase_c"/>
    <property type="match status" value="1"/>
</dbReference>
<dbReference type="Pfam" id="PF00512">
    <property type="entry name" value="HisKA"/>
    <property type="match status" value="1"/>
</dbReference>
<dbReference type="Gene3D" id="3.30.450.40">
    <property type="match status" value="1"/>
</dbReference>
<comment type="caution">
    <text evidence="5">The sequence shown here is derived from an EMBL/GenBank/DDBJ whole genome shotgun (WGS) entry which is preliminary data.</text>
</comment>
<evidence type="ECO:0000256" key="3">
    <source>
        <dbReference type="ARBA" id="ARBA00022553"/>
    </source>
</evidence>
<evidence type="ECO:0000313" key="6">
    <source>
        <dbReference type="Proteomes" id="UP001597013"/>
    </source>
</evidence>
<feature type="domain" description="Histidine kinase" evidence="4">
    <location>
        <begin position="187"/>
        <end position="398"/>
    </location>
</feature>